<dbReference type="InterPro" id="IPR001025">
    <property type="entry name" value="BAH_dom"/>
</dbReference>
<dbReference type="SMART" id="SM00439">
    <property type="entry name" value="BAH"/>
    <property type="match status" value="1"/>
</dbReference>
<keyword evidence="4" id="KW-1185">Reference proteome</keyword>
<organism evidence="3 4">
    <name type="scientific">Thraustotheca clavata</name>
    <dbReference type="NCBI Taxonomy" id="74557"/>
    <lineage>
        <taxon>Eukaryota</taxon>
        <taxon>Sar</taxon>
        <taxon>Stramenopiles</taxon>
        <taxon>Oomycota</taxon>
        <taxon>Saprolegniomycetes</taxon>
        <taxon>Saprolegniales</taxon>
        <taxon>Achlyaceae</taxon>
        <taxon>Thraustotheca</taxon>
    </lineage>
</organism>
<dbReference type="SUPFAM" id="SSF82061">
    <property type="entry name" value="BAH domain"/>
    <property type="match status" value="1"/>
</dbReference>
<evidence type="ECO:0000313" key="3">
    <source>
        <dbReference type="EMBL" id="OQS07375.1"/>
    </source>
</evidence>
<dbReference type="PANTHER" id="PTHR46364">
    <property type="entry name" value="OS08G0421900 PROTEIN"/>
    <property type="match status" value="1"/>
</dbReference>
<dbReference type="Gene3D" id="2.30.30.490">
    <property type="match status" value="1"/>
</dbReference>
<proteinExistence type="predicted"/>
<dbReference type="STRING" id="74557.A0A1W0AAU3"/>
<comment type="caution">
    <text evidence="3">The sequence shown here is derived from an EMBL/GenBank/DDBJ whole genome shotgun (WGS) entry which is preliminary data.</text>
</comment>
<dbReference type="GO" id="GO:0003682">
    <property type="term" value="F:chromatin binding"/>
    <property type="evidence" value="ECO:0007669"/>
    <property type="project" value="InterPro"/>
</dbReference>
<dbReference type="AlphaFoldDB" id="A0A1W0AAU3"/>
<feature type="region of interest" description="Disordered" evidence="1">
    <location>
        <begin position="34"/>
        <end position="64"/>
    </location>
</feature>
<feature type="domain" description="BAH" evidence="2">
    <location>
        <begin position="66"/>
        <end position="197"/>
    </location>
</feature>
<dbReference type="OrthoDB" id="66189at2759"/>
<dbReference type="Pfam" id="PF01426">
    <property type="entry name" value="BAH"/>
    <property type="match status" value="1"/>
</dbReference>
<dbReference type="EMBL" id="JNBS01000245">
    <property type="protein sequence ID" value="OQS07375.1"/>
    <property type="molecule type" value="Genomic_DNA"/>
</dbReference>
<reference evidence="3 4" key="1">
    <citation type="journal article" date="2014" name="Genome Biol. Evol.">
        <title>The secreted proteins of Achlya hypogyna and Thraustotheca clavata identify the ancestral oomycete secretome and reveal gene acquisitions by horizontal gene transfer.</title>
        <authorList>
            <person name="Misner I."/>
            <person name="Blouin N."/>
            <person name="Leonard G."/>
            <person name="Richards T.A."/>
            <person name="Lane C.E."/>
        </authorList>
    </citation>
    <scope>NUCLEOTIDE SEQUENCE [LARGE SCALE GENOMIC DNA]</scope>
    <source>
        <strain evidence="3 4">ATCC 34112</strain>
    </source>
</reference>
<evidence type="ECO:0000259" key="2">
    <source>
        <dbReference type="PROSITE" id="PS51038"/>
    </source>
</evidence>
<gene>
    <name evidence="3" type="ORF">THRCLA_20167</name>
</gene>
<evidence type="ECO:0000313" key="4">
    <source>
        <dbReference type="Proteomes" id="UP000243217"/>
    </source>
</evidence>
<dbReference type="Proteomes" id="UP000243217">
    <property type="component" value="Unassembled WGS sequence"/>
</dbReference>
<dbReference type="PROSITE" id="PS51038">
    <property type="entry name" value="BAH"/>
    <property type="match status" value="1"/>
</dbReference>
<dbReference type="InterPro" id="IPR043151">
    <property type="entry name" value="BAH_sf"/>
</dbReference>
<accession>A0A1W0AAU3</accession>
<name>A0A1W0AAU3_9STRA</name>
<evidence type="ECO:0000256" key="1">
    <source>
        <dbReference type="SAM" id="MobiDB-lite"/>
    </source>
</evidence>
<sequence length="380" mass="43173">MDGGTDGRRRVILPREARNVASYSDDLIMDTYERKTKRTKTSAQEAPVPSRKAVPSDSEVDSDNDNKIEAGDCIIVDSGAEYDYIALVVALHYSPRSSSIPISFTGQWFYRPEDIPADILAKVGTAVLQSEVFLSNQRDRNAFENIREKCKVVSALAFQDRLNVIRNGHEIDSDDDEKTFICRFRYDPENKETPFIALKEHEIRFGAVAQANIGDEFQVGPLPMVNKEIRQQYLAECKDRPHPRAMHMWSPTTMNLQPFLFKKYLNMVDVIRFGVGNVVKTFRKGTPSYPITAQLRGIVCTYNADDTVGLCTSDGKNTSNVKKSDLISVLTDDRVMHHFHATNCNVSQAIHRCTTEYIALQEYERKLFRREVEINISKST</sequence>
<dbReference type="CDD" id="cd04370">
    <property type="entry name" value="BAH"/>
    <property type="match status" value="1"/>
</dbReference>
<protein>
    <recommendedName>
        <fullName evidence="2">BAH domain-containing protein</fullName>
    </recommendedName>
</protein>